<dbReference type="Pfam" id="PF20736">
    <property type="entry name" value="Glyco_hydro127M"/>
    <property type="match status" value="1"/>
</dbReference>
<dbReference type="PANTHER" id="PTHR31151">
    <property type="entry name" value="PROLINE-TRNA LIGASE (DUF1680)"/>
    <property type="match status" value="1"/>
</dbReference>
<sequence>MVTRRGFLAAGCCAACSTPAFGALAASGKAKPGLSTFAYDRVRLGPGKMQDQLAHQHRLFMGLDDDRLLKPFRQRAGLPAPGADMGGWYDDSADFHIDVNDWSTANWHGYIPGHSFGQYVSGLSRYVAITGDPATREKVRGLVTKYADTISPRFFAGYTLPAYTYDKIVIGLIDAYRYAGIKEAGPALDKVTDAVLPVLPEKALTREERRQRPYASEAEIWDEPYTLPENLFLAWELGLGERYKDLALRYMQDAALFDPLARGQSPLAGKHAYSHVNALNSAIQAWYATGDEKYLKAARNGFDFVVRQSFATGGWGPNEELVGPDDTETLLKSLTETHRTFETPCGAYGHFKIARSLLQITKDPRYGDSMERVLYNTILGAKDTTPKGETFYYSDYSDTASKFYRDELWPCCSGTFIQLAADYGISAYLRDGARLYVNLYVPSTLKASVGDLPVSLRQDTRYPLEPTTEIAVDPARAGRFSLMLRVPAWAGAGSRILVNGQPAGVAARPGTFVELDRVWWPGDKVRLLFDMAPRLEPLNAAHPEVVALMTGPLALFPLGHGEVKLTRAQWLSARQQGAEWRAGNVAFKPFMAIGDETYRLYGRLV</sequence>
<keyword evidence="5" id="KW-1185">Reference proteome</keyword>
<keyword evidence="1" id="KW-0732">Signal</keyword>
<keyword evidence="4" id="KW-0378">Hydrolase</keyword>
<reference evidence="4 5" key="1">
    <citation type="submission" date="2020-11" db="EMBL/GenBank/DDBJ databases">
        <title>genome sequence of strain KACC 18849.</title>
        <authorList>
            <person name="Gao J."/>
            <person name="Zhang X."/>
        </authorList>
    </citation>
    <scope>NUCLEOTIDE SEQUENCE [LARGE SCALE GENOMIC DNA]</scope>
    <source>
        <strain evidence="4 5">KACC 18849</strain>
    </source>
</reference>
<dbReference type="Proteomes" id="UP000639859">
    <property type="component" value="Unassembled WGS sequence"/>
</dbReference>
<dbReference type="EMBL" id="JADWOX010000010">
    <property type="protein sequence ID" value="MBI1684991.1"/>
    <property type="molecule type" value="Genomic_DNA"/>
</dbReference>
<dbReference type="PANTHER" id="PTHR31151:SF0">
    <property type="entry name" value="PROLINE-TRNA LIGASE (DUF1680)"/>
    <property type="match status" value="1"/>
</dbReference>
<protein>
    <submittedName>
        <fullName evidence="4">Glycoside hydrolase family 127 protein</fullName>
    </submittedName>
</protein>
<dbReference type="InterPro" id="IPR012878">
    <property type="entry name" value="Beta-AFase-like_GH127_cat"/>
</dbReference>
<organism evidence="4 5">
    <name type="scientific">Caulobacter hibisci</name>
    <dbReference type="NCBI Taxonomy" id="2035993"/>
    <lineage>
        <taxon>Bacteria</taxon>
        <taxon>Pseudomonadati</taxon>
        <taxon>Pseudomonadota</taxon>
        <taxon>Alphaproteobacteria</taxon>
        <taxon>Caulobacterales</taxon>
        <taxon>Caulobacteraceae</taxon>
        <taxon>Caulobacter</taxon>
    </lineage>
</organism>
<dbReference type="SUPFAM" id="SSF48208">
    <property type="entry name" value="Six-hairpin glycosidases"/>
    <property type="match status" value="1"/>
</dbReference>
<dbReference type="RefSeq" id="WP_198576905.1">
    <property type="nucleotide sequence ID" value="NZ_JADWOX010000010.1"/>
</dbReference>
<dbReference type="GO" id="GO:0016787">
    <property type="term" value="F:hydrolase activity"/>
    <property type="evidence" value="ECO:0007669"/>
    <property type="project" value="UniProtKB-KW"/>
</dbReference>
<accession>A0ABS0T0E4</accession>
<dbReference type="InterPro" id="IPR008928">
    <property type="entry name" value="6-hairpin_glycosidase_sf"/>
</dbReference>
<dbReference type="InterPro" id="IPR049046">
    <property type="entry name" value="Beta-AFase-like_GH127_middle"/>
</dbReference>
<evidence type="ECO:0000259" key="2">
    <source>
        <dbReference type="Pfam" id="PF07944"/>
    </source>
</evidence>
<evidence type="ECO:0000256" key="1">
    <source>
        <dbReference type="SAM" id="SignalP"/>
    </source>
</evidence>
<proteinExistence type="predicted"/>
<dbReference type="Pfam" id="PF07944">
    <property type="entry name" value="Beta-AFase-like_GH127_cat"/>
    <property type="match status" value="1"/>
</dbReference>
<evidence type="ECO:0000313" key="5">
    <source>
        <dbReference type="Proteomes" id="UP000639859"/>
    </source>
</evidence>
<feature type="domain" description="Non-reducing end beta-L-arabinofuranosidase-like GH127 catalytic" evidence="2">
    <location>
        <begin position="42"/>
        <end position="423"/>
    </location>
</feature>
<feature type="signal peptide" evidence="1">
    <location>
        <begin position="1"/>
        <end position="22"/>
    </location>
</feature>
<evidence type="ECO:0000259" key="3">
    <source>
        <dbReference type="Pfam" id="PF20736"/>
    </source>
</evidence>
<gene>
    <name evidence="4" type="ORF">I4Q42_15065</name>
</gene>
<comment type="caution">
    <text evidence="4">The sequence shown here is derived from an EMBL/GenBank/DDBJ whole genome shotgun (WGS) entry which is preliminary data.</text>
</comment>
<evidence type="ECO:0000313" key="4">
    <source>
        <dbReference type="EMBL" id="MBI1684991.1"/>
    </source>
</evidence>
<name>A0ABS0T0E4_9CAUL</name>
<feature type="chain" id="PRO_5046658614" evidence="1">
    <location>
        <begin position="23"/>
        <end position="605"/>
    </location>
</feature>
<feature type="domain" description="Non-reducing end beta-L-arabinofuranosidase-like GH127 middle" evidence="3">
    <location>
        <begin position="435"/>
        <end position="531"/>
    </location>
</feature>